<organism evidence="2 3">
    <name type="scientific">Glossina morsitans morsitans</name>
    <name type="common">Savannah tsetse fly</name>
    <dbReference type="NCBI Taxonomy" id="37546"/>
    <lineage>
        <taxon>Eukaryota</taxon>
        <taxon>Metazoa</taxon>
        <taxon>Ecdysozoa</taxon>
        <taxon>Arthropoda</taxon>
        <taxon>Hexapoda</taxon>
        <taxon>Insecta</taxon>
        <taxon>Pterygota</taxon>
        <taxon>Neoptera</taxon>
        <taxon>Endopterygota</taxon>
        <taxon>Diptera</taxon>
        <taxon>Brachycera</taxon>
        <taxon>Muscomorpha</taxon>
        <taxon>Hippoboscoidea</taxon>
        <taxon>Glossinidae</taxon>
        <taxon>Glossina</taxon>
    </lineage>
</organism>
<dbReference type="Proteomes" id="UP000092444">
    <property type="component" value="Unassembled WGS sequence"/>
</dbReference>
<name>A0A1B0FM03_GLOMM</name>
<protein>
    <submittedName>
        <fullName evidence="2">Uncharacterized protein</fullName>
    </submittedName>
</protein>
<accession>A0A1B0FM03</accession>
<feature type="compositionally biased region" description="Polar residues" evidence="1">
    <location>
        <begin position="67"/>
        <end position="84"/>
    </location>
</feature>
<dbReference type="VEuPathDB" id="VectorBase:GMOY004898"/>
<dbReference type="EnsemblMetazoa" id="GMOY004898-RA">
    <property type="protein sequence ID" value="GMOY004898-PA"/>
    <property type="gene ID" value="GMOY004898"/>
</dbReference>
<dbReference type="EMBL" id="CCAG010008926">
    <property type="status" value="NOT_ANNOTATED_CDS"/>
    <property type="molecule type" value="Genomic_DNA"/>
</dbReference>
<sequence length="84" mass="9696">MIAAKLFVLPRIQRHSIKFIHKYKDDDDNDDNDNYDDDDDDNDDNDDNDGNDDDGDDDDNNDGNHHSILQTANNNNLRENAFLT</sequence>
<reference evidence="2" key="1">
    <citation type="submission" date="2020-05" db="UniProtKB">
        <authorList>
            <consortium name="EnsemblMetazoa"/>
        </authorList>
    </citation>
    <scope>IDENTIFICATION</scope>
    <source>
        <strain evidence="2">Yale</strain>
    </source>
</reference>
<evidence type="ECO:0000256" key="1">
    <source>
        <dbReference type="SAM" id="MobiDB-lite"/>
    </source>
</evidence>
<evidence type="ECO:0000313" key="3">
    <source>
        <dbReference type="Proteomes" id="UP000092444"/>
    </source>
</evidence>
<feature type="region of interest" description="Disordered" evidence="1">
    <location>
        <begin position="21"/>
        <end position="84"/>
    </location>
</feature>
<dbReference type="AlphaFoldDB" id="A0A1B0FM03"/>
<keyword evidence="3" id="KW-1185">Reference proteome</keyword>
<feature type="compositionally biased region" description="Acidic residues" evidence="1">
    <location>
        <begin position="26"/>
        <end position="61"/>
    </location>
</feature>
<proteinExistence type="predicted"/>
<evidence type="ECO:0000313" key="2">
    <source>
        <dbReference type="EnsemblMetazoa" id="GMOY004898-PA"/>
    </source>
</evidence>